<organism evidence="1 2">
    <name type="scientific">Pseudooceanicola antarcticus</name>
    <dbReference type="NCBI Taxonomy" id="1247613"/>
    <lineage>
        <taxon>Bacteria</taxon>
        <taxon>Pseudomonadati</taxon>
        <taxon>Pseudomonadota</taxon>
        <taxon>Alphaproteobacteria</taxon>
        <taxon>Rhodobacterales</taxon>
        <taxon>Paracoccaceae</taxon>
        <taxon>Pseudooceanicola</taxon>
    </lineage>
</organism>
<dbReference type="AlphaFoldDB" id="A0A285IQP1"/>
<dbReference type="SFLD" id="SFLDG01129">
    <property type="entry name" value="C1.5:_HAD__Beta-PGM__Phosphata"/>
    <property type="match status" value="1"/>
</dbReference>
<dbReference type="InterPro" id="IPR023198">
    <property type="entry name" value="PGP-like_dom2"/>
</dbReference>
<gene>
    <name evidence="1" type="ORF">SAMN06297129_1758</name>
</gene>
<name>A0A285IQP1_9RHOB</name>
<dbReference type="NCBIfam" id="TIGR01509">
    <property type="entry name" value="HAD-SF-IA-v3"/>
    <property type="match status" value="1"/>
</dbReference>
<dbReference type="EMBL" id="OBEA01000003">
    <property type="protein sequence ID" value="SNY50308.1"/>
    <property type="molecule type" value="Genomic_DNA"/>
</dbReference>
<sequence length="231" mass="25067">MNRWGKQMSDLRLVIFDVDGTLSDSLGEIRAAMAVAFDEVELTLPSRDEIKRIIGLSLAEAMPLLAPEVPPSTHARLVEVYKRAYQQNRLAAGPEHSPLFPGMRALVQRLSQEPETLLAVATGKSRRGLEALLDVHEMRGYFQSIQVADDHPSKPNPSMILTALAETGVAPERAVMIGDTRYDIDMARAAGIASIAVGWGYHPLSELSQATASVETPQGLAAAIDRLTGEK</sequence>
<evidence type="ECO:0000313" key="2">
    <source>
        <dbReference type="Proteomes" id="UP000231655"/>
    </source>
</evidence>
<dbReference type="Pfam" id="PF13419">
    <property type="entry name" value="HAD_2"/>
    <property type="match status" value="1"/>
</dbReference>
<dbReference type="SUPFAM" id="SSF56784">
    <property type="entry name" value="HAD-like"/>
    <property type="match status" value="1"/>
</dbReference>
<dbReference type="GO" id="GO:0006281">
    <property type="term" value="P:DNA repair"/>
    <property type="evidence" value="ECO:0007669"/>
    <property type="project" value="TreeGrafter"/>
</dbReference>
<dbReference type="SFLD" id="SFLDS00003">
    <property type="entry name" value="Haloacid_Dehalogenase"/>
    <property type="match status" value="1"/>
</dbReference>
<evidence type="ECO:0000313" key="1">
    <source>
        <dbReference type="EMBL" id="SNY50308.1"/>
    </source>
</evidence>
<dbReference type="InterPro" id="IPR041492">
    <property type="entry name" value="HAD_2"/>
</dbReference>
<dbReference type="GO" id="GO:0008967">
    <property type="term" value="F:phosphoglycolate phosphatase activity"/>
    <property type="evidence" value="ECO:0007669"/>
    <property type="project" value="TreeGrafter"/>
</dbReference>
<dbReference type="InterPro" id="IPR036412">
    <property type="entry name" value="HAD-like_sf"/>
</dbReference>
<dbReference type="InterPro" id="IPR023214">
    <property type="entry name" value="HAD_sf"/>
</dbReference>
<dbReference type="PANTHER" id="PTHR43434">
    <property type="entry name" value="PHOSPHOGLYCOLATE PHOSPHATASE"/>
    <property type="match status" value="1"/>
</dbReference>
<dbReference type="SFLD" id="SFLDG01135">
    <property type="entry name" value="C1.5.6:_HAD__Beta-PGM__Phospha"/>
    <property type="match status" value="1"/>
</dbReference>
<dbReference type="PANTHER" id="PTHR43434:SF24">
    <property type="entry name" value="HYDROLASE-RELATED"/>
    <property type="match status" value="1"/>
</dbReference>
<reference evidence="1 2" key="1">
    <citation type="submission" date="2017-09" db="EMBL/GenBank/DDBJ databases">
        <authorList>
            <person name="Ehlers B."/>
            <person name="Leendertz F.H."/>
        </authorList>
    </citation>
    <scope>NUCLEOTIDE SEQUENCE [LARGE SCALE GENOMIC DNA]</scope>
    <source>
        <strain evidence="1 2">CGMCC 1.12662</strain>
    </source>
</reference>
<dbReference type="Gene3D" id="1.10.150.240">
    <property type="entry name" value="Putative phosphatase, domain 2"/>
    <property type="match status" value="1"/>
</dbReference>
<dbReference type="Gene3D" id="3.40.50.1000">
    <property type="entry name" value="HAD superfamily/HAD-like"/>
    <property type="match status" value="1"/>
</dbReference>
<accession>A0A285IQP1</accession>
<dbReference type="InterPro" id="IPR006439">
    <property type="entry name" value="HAD-SF_hydro_IA"/>
</dbReference>
<dbReference type="Proteomes" id="UP000231655">
    <property type="component" value="Unassembled WGS sequence"/>
</dbReference>
<proteinExistence type="predicted"/>
<dbReference type="InterPro" id="IPR050155">
    <property type="entry name" value="HAD-like_hydrolase_sf"/>
</dbReference>
<dbReference type="GO" id="GO:0005829">
    <property type="term" value="C:cytosol"/>
    <property type="evidence" value="ECO:0007669"/>
    <property type="project" value="TreeGrafter"/>
</dbReference>
<protein>
    <submittedName>
        <fullName evidence="1">Phosphoglycolate phosphatase</fullName>
    </submittedName>
</protein>
<dbReference type="NCBIfam" id="TIGR01549">
    <property type="entry name" value="HAD-SF-IA-v1"/>
    <property type="match status" value="1"/>
</dbReference>